<reference evidence="2 3" key="1">
    <citation type="journal article" date="2014" name="Genome Announc.">
        <title>Draft Genome Sequence of Paenibacillus pini JCM 16418T, Isolated from the Rhizosphere of Pine Tree.</title>
        <authorList>
            <person name="Yuki M."/>
            <person name="Oshima K."/>
            <person name="Suda W."/>
            <person name="Oshida Y."/>
            <person name="Kitamura K."/>
            <person name="Iida Y."/>
            <person name="Hattori M."/>
            <person name="Ohkuma M."/>
        </authorList>
    </citation>
    <scope>NUCLEOTIDE SEQUENCE [LARGE SCALE GENOMIC DNA]</scope>
    <source>
        <strain evidence="2 3">JCM 16418</strain>
    </source>
</reference>
<sequence>MLKASSGTQTPTPGTVTNSQVPTEPVQVELDDVPPTITDITAVKEIDQFKSLELKADAKDDRAVRSVEVYVRSDKQADYVKHNLSEDFNDTMYHYKISSADLIGRKYIEYYFVVSDGMNETTSEVVKIAITGGPDRSPLRLNVKDNEILKGTNTIKASAQSVGMDALKLSIDGKQLADVETFSELENDAYFVFDATNVDYYFKNAVTMGPPADEDKTILYTFMDPITSYTTLSFPIRADRLKTGNDNVIYIRAGSKTSPFDKRPEENKDDFEIKNVRLLLADGTEIWDQAYAEREKQIKMGDSAGKAESIGFRFDLKAEHVGSKAYSWDTKTATDGPHQITVTSADKEFTSKVIVDNTAPSIKPTIENGKEYRGAITLDAIIKDTYAGLDKVEVKLDDKTIVFPYTTSSGQMTGGAHKLYIKATDKVGNTSEAHVNFNVPDENPLQPQLISPTQGQKDVGSNAKLTVKVQDPTNDLMNVLFYKGYKYDGNRAEGFTGYKSASVTEPPKEMVPAGEEVLTPEDYKKISAVDGDYLVNESVEKFPYQRFEVKLDPSVKATDQVEINWKGKSLEGRKVSLYAWSPSLQKWNQLDHVIAGITDFELHAVVKSGDYASGQMIQVMVQDEIAAQAASSGSKPTPETDDPYDFSFVWMSDTQYYSQSYPKIYQEIVNWIVAQKEKMNIKYVIHTGDVVDKSYQEYQWLEATRI</sequence>
<dbReference type="InterPro" id="IPR013783">
    <property type="entry name" value="Ig-like_fold"/>
</dbReference>
<dbReference type="STRING" id="1236976.JCM16418_1901"/>
<feature type="region of interest" description="Disordered" evidence="1">
    <location>
        <begin position="1"/>
        <end position="26"/>
    </location>
</feature>
<comment type="caution">
    <text evidence="2">The sequence shown here is derived from an EMBL/GenBank/DDBJ whole genome shotgun (WGS) entry which is preliminary data.</text>
</comment>
<evidence type="ECO:0000313" key="2">
    <source>
        <dbReference type="EMBL" id="GAF07869.1"/>
    </source>
</evidence>
<keyword evidence="3" id="KW-1185">Reference proteome</keyword>
<dbReference type="Gene3D" id="2.60.40.10">
    <property type="entry name" value="Immunoglobulins"/>
    <property type="match status" value="1"/>
</dbReference>
<name>W7YZR0_9BACL</name>
<organism evidence="2 3">
    <name type="scientific">Paenibacillus pini JCM 16418</name>
    <dbReference type="NCBI Taxonomy" id="1236976"/>
    <lineage>
        <taxon>Bacteria</taxon>
        <taxon>Bacillati</taxon>
        <taxon>Bacillota</taxon>
        <taxon>Bacilli</taxon>
        <taxon>Bacillales</taxon>
        <taxon>Paenibacillaceae</taxon>
        <taxon>Paenibacillus</taxon>
    </lineage>
</organism>
<dbReference type="EMBL" id="BAVZ01000004">
    <property type="protein sequence ID" value="GAF07869.1"/>
    <property type="molecule type" value="Genomic_DNA"/>
</dbReference>
<evidence type="ECO:0000256" key="1">
    <source>
        <dbReference type="SAM" id="MobiDB-lite"/>
    </source>
</evidence>
<proteinExistence type="predicted"/>
<dbReference type="OrthoDB" id="9772095at2"/>
<dbReference type="AlphaFoldDB" id="W7YZR0"/>
<dbReference type="Proteomes" id="UP000019364">
    <property type="component" value="Unassembled WGS sequence"/>
</dbReference>
<dbReference type="SUPFAM" id="SSF56300">
    <property type="entry name" value="Metallo-dependent phosphatases"/>
    <property type="match status" value="1"/>
</dbReference>
<dbReference type="eggNOG" id="COG1409">
    <property type="taxonomic scope" value="Bacteria"/>
</dbReference>
<evidence type="ECO:0008006" key="4">
    <source>
        <dbReference type="Google" id="ProtNLM"/>
    </source>
</evidence>
<gene>
    <name evidence="2" type="ORF">JCM16418_1901</name>
</gene>
<dbReference type="RefSeq" id="WP_052020141.1">
    <property type="nucleotide sequence ID" value="NZ_BAVZ01000004.1"/>
</dbReference>
<feature type="compositionally biased region" description="Polar residues" evidence="1">
    <location>
        <begin position="1"/>
        <end position="22"/>
    </location>
</feature>
<dbReference type="InterPro" id="IPR029052">
    <property type="entry name" value="Metallo-depent_PP-like"/>
</dbReference>
<evidence type="ECO:0000313" key="3">
    <source>
        <dbReference type="Proteomes" id="UP000019364"/>
    </source>
</evidence>
<accession>W7YZR0</accession>
<protein>
    <recommendedName>
        <fullName evidence="4">Ig-like domain-containing protein</fullName>
    </recommendedName>
</protein>